<proteinExistence type="predicted"/>
<accession>A0A5B0MAB4</accession>
<dbReference type="EMBL" id="VDEP01000236">
    <property type="protein sequence ID" value="KAA1122191.1"/>
    <property type="molecule type" value="Genomic_DNA"/>
</dbReference>
<evidence type="ECO:0000313" key="4">
    <source>
        <dbReference type="Proteomes" id="UP000324748"/>
    </source>
</evidence>
<evidence type="ECO:0000256" key="1">
    <source>
        <dbReference type="SAM" id="MobiDB-lite"/>
    </source>
</evidence>
<evidence type="ECO:0000313" key="2">
    <source>
        <dbReference type="EMBL" id="KAA1073602.1"/>
    </source>
</evidence>
<comment type="caution">
    <text evidence="2">The sequence shown here is derived from an EMBL/GenBank/DDBJ whole genome shotgun (WGS) entry which is preliminary data.</text>
</comment>
<name>A0A5B0MAB4_PUCGR</name>
<evidence type="ECO:0000313" key="5">
    <source>
        <dbReference type="Proteomes" id="UP000325313"/>
    </source>
</evidence>
<sequence length="98" mass="10946">MRNQTESILQNLHSFDQDGGNPDILRGTIRNRQLVEDKSANSFRLVRPSAFNQRAILQTSRMTTRITPLLQRTSAINSQHHLRDPGGSSPVSAPNSHS</sequence>
<feature type="compositionally biased region" description="Polar residues" evidence="1">
    <location>
        <begin position="1"/>
        <end position="14"/>
    </location>
</feature>
<gene>
    <name evidence="2" type="ORF">PGT21_017358</name>
    <name evidence="3" type="ORF">PGTUg99_033075</name>
</gene>
<dbReference type="AlphaFoldDB" id="A0A5B0MAB4"/>
<organism evidence="2 4">
    <name type="scientific">Puccinia graminis f. sp. tritici</name>
    <dbReference type="NCBI Taxonomy" id="56615"/>
    <lineage>
        <taxon>Eukaryota</taxon>
        <taxon>Fungi</taxon>
        <taxon>Dikarya</taxon>
        <taxon>Basidiomycota</taxon>
        <taxon>Pucciniomycotina</taxon>
        <taxon>Pucciniomycetes</taxon>
        <taxon>Pucciniales</taxon>
        <taxon>Pucciniaceae</taxon>
        <taxon>Puccinia</taxon>
    </lineage>
</organism>
<reference evidence="4 5" key="1">
    <citation type="submission" date="2019-05" db="EMBL/GenBank/DDBJ databases">
        <title>Emergence of the Ug99 lineage of the wheat stem rust pathogen through somatic hybridization.</title>
        <authorList>
            <person name="Li F."/>
            <person name="Upadhyaya N.M."/>
            <person name="Sperschneider J."/>
            <person name="Matny O."/>
            <person name="Nguyen-Phuc H."/>
            <person name="Mago R."/>
            <person name="Raley C."/>
            <person name="Miller M.E."/>
            <person name="Silverstein K.A.T."/>
            <person name="Henningsen E."/>
            <person name="Hirsch C.D."/>
            <person name="Visser B."/>
            <person name="Pretorius Z.A."/>
            <person name="Steffenson B.J."/>
            <person name="Schwessinger B."/>
            <person name="Dodds P.N."/>
            <person name="Figueroa M."/>
        </authorList>
    </citation>
    <scope>NUCLEOTIDE SEQUENCE [LARGE SCALE GENOMIC DNA]</scope>
    <source>
        <strain evidence="2">21-0</strain>
        <strain evidence="3 5">Ug99</strain>
    </source>
</reference>
<dbReference type="EMBL" id="VSWC01000158">
    <property type="protein sequence ID" value="KAA1073602.1"/>
    <property type="molecule type" value="Genomic_DNA"/>
</dbReference>
<protein>
    <submittedName>
        <fullName evidence="2">Uncharacterized protein</fullName>
    </submittedName>
</protein>
<evidence type="ECO:0000313" key="3">
    <source>
        <dbReference type="EMBL" id="KAA1122191.1"/>
    </source>
</evidence>
<feature type="region of interest" description="Disordered" evidence="1">
    <location>
        <begin position="1"/>
        <end position="24"/>
    </location>
</feature>
<dbReference type="Proteomes" id="UP000325313">
    <property type="component" value="Unassembled WGS sequence"/>
</dbReference>
<dbReference type="Proteomes" id="UP000324748">
    <property type="component" value="Unassembled WGS sequence"/>
</dbReference>
<keyword evidence="4" id="KW-1185">Reference proteome</keyword>
<feature type="compositionally biased region" description="Polar residues" evidence="1">
    <location>
        <begin position="89"/>
        <end position="98"/>
    </location>
</feature>
<feature type="region of interest" description="Disordered" evidence="1">
    <location>
        <begin position="74"/>
        <end position="98"/>
    </location>
</feature>